<feature type="signal peptide" evidence="1">
    <location>
        <begin position="1"/>
        <end position="21"/>
    </location>
</feature>
<proteinExistence type="predicted"/>
<reference evidence="2" key="1">
    <citation type="submission" date="2024-05" db="EMBL/GenBank/DDBJ databases">
        <title>Draft genome assemblies of 36 bacteria isolated from hibernating arctic ground squirrels.</title>
        <authorList>
            <person name="McKee H."/>
            <person name="Mullen L."/>
            <person name="Drown D.M."/>
            <person name="Duddleston K.N."/>
        </authorList>
    </citation>
    <scope>NUCLEOTIDE SEQUENCE</scope>
    <source>
        <strain evidence="2">AN1007</strain>
    </source>
</reference>
<evidence type="ECO:0000256" key="1">
    <source>
        <dbReference type="SAM" id="SignalP"/>
    </source>
</evidence>
<dbReference type="AlphaFoldDB" id="A0AAU8NBL7"/>
<evidence type="ECO:0008006" key="3">
    <source>
        <dbReference type="Google" id="ProtNLM"/>
    </source>
</evidence>
<organism evidence="2">
    <name type="scientific">Paenibacillus sp. AN1007</name>
    <dbReference type="NCBI Taxonomy" id="3151385"/>
    <lineage>
        <taxon>Bacteria</taxon>
        <taxon>Bacillati</taxon>
        <taxon>Bacillota</taxon>
        <taxon>Bacilli</taxon>
        <taxon>Bacillales</taxon>
        <taxon>Paenibacillaceae</taxon>
        <taxon>Paenibacillus</taxon>
    </lineage>
</organism>
<name>A0AAU8NBL7_9BACL</name>
<protein>
    <recommendedName>
        <fullName evidence="3">Lipoprotein</fullName>
    </recommendedName>
</protein>
<dbReference type="PROSITE" id="PS51257">
    <property type="entry name" value="PROKAR_LIPOPROTEIN"/>
    <property type="match status" value="1"/>
</dbReference>
<evidence type="ECO:0000313" key="2">
    <source>
        <dbReference type="EMBL" id="XCP94475.1"/>
    </source>
</evidence>
<sequence>MTKRMGALLLTLLLTVSLALTACGSKQEPKEALKTVCSQCFQINVV</sequence>
<dbReference type="RefSeq" id="WP_366291952.1">
    <property type="nucleotide sequence ID" value="NZ_CP159992.1"/>
</dbReference>
<gene>
    <name evidence="2" type="ORF">ABXS70_25695</name>
</gene>
<dbReference type="EMBL" id="CP159992">
    <property type="protein sequence ID" value="XCP94475.1"/>
    <property type="molecule type" value="Genomic_DNA"/>
</dbReference>
<accession>A0AAU8NBL7</accession>
<feature type="chain" id="PRO_5043616730" description="Lipoprotein" evidence="1">
    <location>
        <begin position="22"/>
        <end position="46"/>
    </location>
</feature>
<keyword evidence="1" id="KW-0732">Signal</keyword>